<evidence type="ECO:0000313" key="2">
    <source>
        <dbReference type="EMBL" id="MDR7120090.1"/>
    </source>
</evidence>
<feature type="transmembrane region" description="Helical" evidence="1">
    <location>
        <begin position="69"/>
        <end position="86"/>
    </location>
</feature>
<feature type="transmembrane region" description="Helical" evidence="1">
    <location>
        <begin position="92"/>
        <end position="108"/>
    </location>
</feature>
<protein>
    <submittedName>
        <fullName evidence="2">Membrane-bound ClpP family serine protease</fullName>
    </submittedName>
</protein>
<keyword evidence="1" id="KW-0472">Membrane</keyword>
<name>A0ABU1VWW3_9GAMM</name>
<proteinExistence type="predicted"/>
<keyword evidence="1" id="KW-1133">Transmembrane helix</keyword>
<evidence type="ECO:0000313" key="3">
    <source>
        <dbReference type="Proteomes" id="UP001257909"/>
    </source>
</evidence>
<keyword evidence="1" id="KW-0812">Transmembrane</keyword>
<dbReference type="Pfam" id="PF03203">
    <property type="entry name" value="MerC"/>
    <property type="match status" value="1"/>
</dbReference>
<reference evidence="2 3" key="1">
    <citation type="submission" date="2023-07" db="EMBL/GenBank/DDBJ databases">
        <title>Sorghum-associated microbial communities from plants grown in Nebraska, USA.</title>
        <authorList>
            <person name="Schachtman D."/>
        </authorList>
    </citation>
    <scope>NUCLEOTIDE SEQUENCE [LARGE SCALE GENOMIC DNA]</scope>
    <source>
        <strain evidence="2 3">4138</strain>
    </source>
</reference>
<gene>
    <name evidence="2" type="ORF">J2W69_001019</name>
</gene>
<dbReference type="RefSeq" id="WP_310275212.1">
    <property type="nucleotide sequence ID" value="NZ_JAVDWR010000002.1"/>
</dbReference>
<evidence type="ECO:0000256" key="1">
    <source>
        <dbReference type="SAM" id="Phobius"/>
    </source>
</evidence>
<feature type="transmembrane region" description="Helical" evidence="1">
    <location>
        <begin position="40"/>
        <end position="62"/>
    </location>
</feature>
<accession>A0ABU1VWW3</accession>
<dbReference type="GO" id="GO:0006508">
    <property type="term" value="P:proteolysis"/>
    <property type="evidence" value="ECO:0007669"/>
    <property type="project" value="UniProtKB-KW"/>
</dbReference>
<keyword evidence="2" id="KW-0645">Protease</keyword>
<dbReference type="Proteomes" id="UP001257909">
    <property type="component" value="Unassembled WGS sequence"/>
</dbReference>
<dbReference type="EMBL" id="JAVDWR010000002">
    <property type="protein sequence ID" value="MDR7120090.1"/>
    <property type="molecule type" value="Genomic_DNA"/>
</dbReference>
<organism evidence="2 3">
    <name type="scientific">Rheinheimera soli</name>
    <dbReference type="NCBI Taxonomy" id="443616"/>
    <lineage>
        <taxon>Bacteria</taxon>
        <taxon>Pseudomonadati</taxon>
        <taxon>Pseudomonadota</taxon>
        <taxon>Gammaproteobacteria</taxon>
        <taxon>Chromatiales</taxon>
        <taxon>Chromatiaceae</taxon>
        <taxon>Rheinheimera</taxon>
    </lineage>
</organism>
<comment type="caution">
    <text evidence="2">The sequence shown here is derived from an EMBL/GenBank/DDBJ whole genome shotgun (WGS) entry which is preliminary data.</text>
</comment>
<keyword evidence="2" id="KW-0378">Hydrolase</keyword>
<sequence length="123" mass="13337">MKDLLGVCLSGLCILHCLFTPVLLALGGVGLIGVWFESEWVHYLLLAPISLILAWSLPLSWVKHRNMKPLLIGGLGFSLLLISLFVPESAEPVLAVLGGFILIAAHLLNRRLLNTHIPAALVN</sequence>
<keyword evidence="3" id="KW-1185">Reference proteome</keyword>
<dbReference type="InterPro" id="IPR004891">
    <property type="entry name" value="Mercury-R_MerC"/>
</dbReference>
<dbReference type="GO" id="GO:0008233">
    <property type="term" value="F:peptidase activity"/>
    <property type="evidence" value="ECO:0007669"/>
    <property type="project" value="UniProtKB-KW"/>
</dbReference>